<protein>
    <recommendedName>
        <fullName evidence="5">FAD-binding PCMH-type domain-containing protein</fullName>
    </recommendedName>
</protein>
<keyword evidence="2" id="KW-0285">Flavoprotein</keyword>
<dbReference type="GeneID" id="96089791"/>
<evidence type="ECO:0000256" key="4">
    <source>
        <dbReference type="ARBA" id="ARBA00023002"/>
    </source>
</evidence>
<evidence type="ECO:0000256" key="1">
    <source>
        <dbReference type="ARBA" id="ARBA00005466"/>
    </source>
</evidence>
<comment type="caution">
    <text evidence="6">The sequence shown here is derived from an EMBL/GenBank/DDBJ whole genome shotgun (WGS) entry which is preliminary data.</text>
</comment>
<keyword evidence="4" id="KW-0560">Oxidoreductase</keyword>
<dbReference type="Pfam" id="PF08031">
    <property type="entry name" value="BBE"/>
    <property type="match status" value="1"/>
</dbReference>
<evidence type="ECO:0000313" key="6">
    <source>
        <dbReference type="EMBL" id="KAL1792962.1"/>
    </source>
</evidence>
<evidence type="ECO:0000313" key="7">
    <source>
        <dbReference type="Proteomes" id="UP001578633"/>
    </source>
</evidence>
<feature type="domain" description="FAD-binding PCMH-type" evidence="5">
    <location>
        <begin position="85"/>
        <end position="257"/>
    </location>
</feature>
<organism evidence="6 7">
    <name type="scientific">Alternaria dauci</name>
    <dbReference type="NCBI Taxonomy" id="48095"/>
    <lineage>
        <taxon>Eukaryota</taxon>
        <taxon>Fungi</taxon>
        <taxon>Dikarya</taxon>
        <taxon>Ascomycota</taxon>
        <taxon>Pezizomycotina</taxon>
        <taxon>Dothideomycetes</taxon>
        <taxon>Pleosporomycetidae</taxon>
        <taxon>Pleosporales</taxon>
        <taxon>Pleosporineae</taxon>
        <taxon>Pleosporaceae</taxon>
        <taxon>Alternaria</taxon>
        <taxon>Alternaria sect. Porri</taxon>
    </lineage>
</organism>
<dbReference type="InterPro" id="IPR016166">
    <property type="entry name" value="FAD-bd_PCMH"/>
</dbReference>
<evidence type="ECO:0000256" key="3">
    <source>
        <dbReference type="ARBA" id="ARBA00022827"/>
    </source>
</evidence>
<dbReference type="Proteomes" id="UP001578633">
    <property type="component" value="Chromosome 9"/>
</dbReference>
<sequence length="516" mass="55020">MDGPVPSPIPSLVRSLDLPDEQASAVLDVFSDYPTVDEFLTGKSADGSMLTSAACAVLKLVLGEAKVDTTPVNTTLTQENWSQSCWKSPRCIVLAESKRDVSVALKTIKFLKLKFATRSGGHSPNPGWSSIGEGGILLDLQKLNAISVSDDKKVASIGPGQRWGKVYETLDAYELSVIGGRIPQVGVGGLILGGGFFHFSGRYGLAADNVKNFEVVLADGSVVNANAGSNSDLFWALKGGGPNFGIVTKFDMYTVPVHKIWYTVSAYSADNAVACIDAFADWQQTASSDTKATVAMIIGLDVITLGFLYAEPEAAPGVFAAFDSLPAPLAVAVPPTTGTVNILSQILASTSSSEPMRHDYRGISSDVDAQLYKDVYAVWKEKATAIHAETGANMTFVLQPITAGLTAASNAAGGNPMGIPEKTHQWWTTLVDWTDAADDAAVRAVPIAVTDTMKRLSEERGLDVPFIFTNDASRDQNPIASYGAANVQRLKAIAEKYDPDRVFQNQQAEGFLLRDL</sequence>
<accession>A0ABR3UA11</accession>
<dbReference type="InterPro" id="IPR012951">
    <property type="entry name" value="BBE"/>
</dbReference>
<dbReference type="PROSITE" id="PS51387">
    <property type="entry name" value="FAD_PCMH"/>
    <property type="match status" value="1"/>
</dbReference>
<dbReference type="PANTHER" id="PTHR42973:SF54">
    <property type="entry name" value="FAD-BINDING PCMH-TYPE DOMAIN-CONTAINING PROTEIN"/>
    <property type="match status" value="1"/>
</dbReference>
<keyword evidence="3" id="KW-0274">FAD</keyword>
<dbReference type="EMBL" id="JBHGVX010000009">
    <property type="protein sequence ID" value="KAL1792962.1"/>
    <property type="molecule type" value="Genomic_DNA"/>
</dbReference>
<proteinExistence type="inferred from homology"/>
<dbReference type="InterPro" id="IPR050416">
    <property type="entry name" value="FAD-linked_Oxidoreductase"/>
</dbReference>
<dbReference type="InterPro" id="IPR016169">
    <property type="entry name" value="FAD-bd_PCMH_sub2"/>
</dbReference>
<evidence type="ECO:0000256" key="2">
    <source>
        <dbReference type="ARBA" id="ARBA00022630"/>
    </source>
</evidence>
<keyword evidence="7" id="KW-1185">Reference proteome</keyword>
<dbReference type="InterPro" id="IPR036318">
    <property type="entry name" value="FAD-bd_PCMH-like_sf"/>
</dbReference>
<dbReference type="Pfam" id="PF01565">
    <property type="entry name" value="FAD_binding_4"/>
    <property type="match status" value="1"/>
</dbReference>
<dbReference type="Gene3D" id="3.30.465.10">
    <property type="match status" value="1"/>
</dbReference>
<comment type="similarity">
    <text evidence="1">Belongs to the oxygen-dependent FAD-linked oxidoreductase family.</text>
</comment>
<gene>
    <name evidence="6" type="ORF">ACET3X_009469</name>
</gene>
<dbReference type="InterPro" id="IPR006094">
    <property type="entry name" value="Oxid_FAD_bind_N"/>
</dbReference>
<dbReference type="RefSeq" id="XP_069303546.1">
    <property type="nucleotide sequence ID" value="XM_069455667.1"/>
</dbReference>
<dbReference type="Gene3D" id="3.40.462.20">
    <property type="match status" value="1"/>
</dbReference>
<reference evidence="6 7" key="1">
    <citation type="submission" date="2024-09" db="EMBL/GenBank/DDBJ databases">
        <title>T2T genomes of carrot and Alternaria dauci and their utility for understanding host-pathogen interaction during carrot leaf blight disease.</title>
        <authorList>
            <person name="Liu W."/>
            <person name="Xu S."/>
            <person name="Ou C."/>
            <person name="Liu X."/>
            <person name="Zhuang F."/>
            <person name="Deng X.W."/>
        </authorList>
    </citation>
    <scope>NUCLEOTIDE SEQUENCE [LARGE SCALE GENOMIC DNA]</scope>
    <source>
        <strain evidence="6 7">A2016</strain>
    </source>
</reference>
<name>A0ABR3UA11_9PLEO</name>
<dbReference type="SUPFAM" id="SSF56176">
    <property type="entry name" value="FAD-binding/transporter-associated domain-like"/>
    <property type="match status" value="1"/>
</dbReference>
<dbReference type="PANTHER" id="PTHR42973">
    <property type="entry name" value="BINDING OXIDOREDUCTASE, PUTATIVE (AFU_ORTHOLOGUE AFUA_1G17690)-RELATED"/>
    <property type="match status" value="1"/>
</dbReference>
<evidence type="ECO:0000259" key="5">
    <source>
        <dbReference type="PROSITE" id="PS51387"/>
    </source>
</evidence>